<accession>A0A518F0F7</accession>
<evidence type="ECO:0000313" key="2">
    <source>
        <dbReference type="Proteomes" id="UP000320390"/>
    </source>
</evidence>
<dbReference type="InterPro" id="IPR029058">
    <property type="entry name" value="AB_hydrolase_fold"/>
</dbReference>
<gene>
    <name evidence="1" type="ORF">Poly30_53840</name>
</gene>
<evidence type="ECO:0000313" key="1">
    <source>
        <dbReference type="EMBL" id="QDV09824.1"/>
    </source>
</evidence>
<dbReference type="GO" id="GO:0016787">
    <property type="term" value="F:hydrolase activity"/>
    <property type="evidence" value="ECO:0007669"/>
    <property type="project" value="UniProtKB-KW"/>
</dbReference>
<sequence length="324" mass="36513">MTFGAFDGGMSQPSPLQRFKDALASDRPDEEVACEILALEPSLPDEAIDVMDEYLDWVSPLVQVALIDAYYRMTGCDYHAGDLEAIRRAALASIETDEDVFAAATIALARQEGQSDDSWSDVEIEAVVRRPPRKKAVGIRPPDTITVMIHGTWASDGTWWRKGGDFFEYARRDLGLADLYDRKDAFRWSGSNSDVSRSRAARELGQWLNSHRAASVRVFAHSHGANVASLATQRGAKIDRLVMLSPPVRKDYLPNWRNIRQAYNIQAKFDVVVGIARGGQWFKGLTRSKKIKERKLRVRGHSASHDPRVWKDEKLDRFVGLPWD</sequence>
<dbReference type="SUPFAM" id="SSF53474">
    <property type="entry name" value="alpha/beta-Hydrolases"/>
    <property type="match status" value="1"/>
</dbReference>
<reference evidence="1 2" key="1">
    <citation type="submission" date="2019-02" db="EMBL/GenBank/DDBJ databases">
        <title>Deep-cultivation of Planctomycetes and their phenomic and genomic characterization uncovers novel biology.</title>
        <authorList>
            <person name="Wiegand S."/>
            <person name="Jogler M."/>
            <person name="Boedeker C."/>
            <person name="Pinto D."/>
            <person name="Vollmers J."/>
            <person name="Rivas-Marin E."/>
            <person name="Kohn T."/>
            <person name="Peeters S.H."/>
            <person name="Heuer A."/>
            <person name="Rast P."/>
            <person name="Oberbeckmann S."/>
            <person name="Bunk B."/>
            <person name="Jeske O."/>
            <person name="Meyerdierks A."/>
            <person name="Storesund J.E."/>
            <person name="Kallscheuer N."/>
            <person name="Luecker S."/>
            <person name="Lage O.M."/>
            <person name="Pohl T."/>
            <person name="Merkel B.J."/>
            <person name="Hornburger P."/>
            <person name="Mueller R.-W."/>
            <person name="Bruemmer F."/>
            <person name="Labrenz M."/>
            <person name="Spormann A.M."/>
            <person name="Op den Camp H."/>
            <person name="Overmann J."/>
            <person name="Amann R."/>
            <person name="Jetten M.S.M."/>
            <person name="Mascher T."/>
            <person name="Medema M.H."/>
            <person name="Devos D.P."/>
            <person name="Kaster A.-K."/>
            <person name="Ovreas L."/>
            <person name="Rohde M."/>
            <person name="Galperin M.Y."/>
            <person name="Jogler C."/>
        </authorList>
    </citation>
    <scope>NUCLEOTIDE SEQUENCE [LARGE SCALE GENOMIC DNA]</scope>
    <source>
        <strain evidence="1 2">Poly30</strain>
    </source>
</reference>
<keyword evidence="2" id="KW-1185">Reference proteome</keyword>
<keyword evidence="1" id="KW-0378">Hydrolase</keyword>
<name>A0A518F0F7_9BACT</name>
<dbReference type="Proteomes" id="UP000320390">
    <property type="component" value="Chromosome"/>
</dbReference>
<organism evidence="1 2">
    <name type="scientific">Saltatorellus ferox</name>
    <dbReference type="NCBI Taxonomy" id="2528018"/>
    <lineage>
        <taxon>Bacteria</taxon>
        <taxon>Pseudomonadati</taxon>
        <taxon>Planctomycetota</taxon>
        <taxon>Planctomycetia</taxon>
        <taxon>Planctomycetia incertae sedis</taxon>
        <taxon>Saltatorellus</taxon>
    </lineage>
</organism>
<proteinExistence type="predicted"/>
<protein>
    <submittedName>
        <fullName evidence="1">Alpha/beta hydrolase family protein</fullName>
    </submittedName>
</protein>
<dbReference type="AlphaFoldDB" id="A0A518F0F7"/>
<dbReference type="Gene3D" id="3.40.50.1820">
    <property type="entry name" value="alpha/beta hydrolase"/>
    <property type="match status" value="1"/>
</dbReference>
<dbReference type="EMBL" id="CP036434">
    <property type="protein sequence ID" value="QDV09824.1"/>
    <property type="molecule type" value="Genomic_DNA"/>
</dbReference>